<accession>A0A830QSL7</accession>
<evidence type="ECO:0000313" key="3">
    <source>
        <dbReference type="Proteomes" id="UP000679848"/>
    </source>
</evidence>
<protein>
    <submittedName>
        <fullName evidence="2">Glutamyl-tRNA amidotransferase</fullName>
    </submittedName>
</protein>
<dbReference type="KEGG" id="pfaa:MM59RIKEN_34420"/>
<dbReference type="InterPro" id="IPR053844">
    <property type="entry name" value="AH_C"/>
</dbReference>
<reference evidence="2" key="1">
    <citation type="submission" date="2020-09" db="EMBL/GenBank/DDBJ databases">
        <title>New species isolated from human feces.</title>
        <authorList>
            <person name="Kitahara M."/>
            <person name="Shigeno Y."/>
            <person name="Shime M."/>
            <person name="Matsumoto Y."/>
            <person name="Nakamura S."/>
            <person name="Motooka D."/>
            <person name="Fukuoka S."/>
            <person name="Nishikawa H."/>
            <person name="Benno Y."/>
        </authorList>
    </citation>
    <scope>NUCLEOTIDE SEQUENCE</scope>
    <source>
        <strain evidence="2">MM59</strain>
        <plasmid evidence="2">pMM59_01</plasmid>
    </source>
</reference>
<evidence type="ECO:0000313" key="2">
    <source>
        <dbReference type="EMBL" id="BCK86123.1"/>
    </source>
</evidence>
<evidence type="ECO:0000259" key="1">
    <source>
        <dbReference type="Pfam" id="PF21986"/>
    </source>
</evidence>
<feature type="domain" description="Allophanate hydrolase C-terminal" evidence="1">
    <location>
        <begin position="5"/>
        <end position="127"/>
    </location>
</feature>
<geneLocation type="plasmid" evidence="2 3">
    <name>pMM59_01</name>
</geneLocation>
<dbReference type="AlphaFoldDB" id="A0A830QSL7"/>
<proteinExistence type="predicted"/>
<dbReference type="RefSeq" id="WP_187031115.1">
    <property type="nucleotide sequence ID" value="NZ_AP023421.1"/>
</dbReference>
<keyword evidence="2" id="KW-0614">Plasmid</keyword>
<sequence>MSSVLLAVNGTLMRGLELEKNLLDVGAVFRYEAKTRRCYRLWSIRDIHPAMIRVEPGAEGAAQVDVEVWEIPAEGLASVLQKEPEGLTIGKVTLEDGETVLGVVGEPALVRGMREITSYGGWRNYLKSLEK</sequence>
<gene>
    <name evidence="2" type="ORF">MM59RIKEN_34420</name>
</gene>
<dbReference type="Proteomes" id="UP000679848">
    <property type="component" value="Plasmid pMM59_01"/>
</dbReference>
<dbReference type="Pfam" id="PF21986">
    <property type="entry name" value="AH_C"/>
    <property type="match status" value="1"/>
</dbReference>
<dbReference type="EMBL" id="AP023421">
    <property type="protein sequence ID" value="BCK86123.1"/>
    <property type="molecule type" value="Genomic_DNA"/>
</dbReference>
<dbReference type="Gene3D" id="3.10.490.10">
    <property type="entry name" value="Gamma-glutamyl cyclotransferase-like"/>
    <property type="match status" value="1"/>
</dbReference>
<organism evidence="2 3">
    <name type="scientific">Pusillibacter faecalis</name>
    <dbReference type="NCBI Taxonomy" id="2714358"/>
    <lineage>
        <taxon>Bacteria</taxon>
        <taxon>Bacillati</taxon>
        <taxon>Bacillota</taxon>
        <taxon>Clostridia</taxon>
        <taxon>Eubacteriales</taxon>
        <taxon>Oscillospiraceae</taxon>
        <taxon>Pusillibacter</taxon>
    </lineage>
</organism>
<name>A0A830QSL7_9FIRM</name>
<keyword evidence="3" id="KW-1185">Reference proteome</keyword>